<dbReference type="STRING" id="550447.SAMN05428946_2060"/>
<dbReference type="RefSeq" id="WP_076758702.1">
    <property type="nucleotide sequence ID" value="NZ_FTPL01000003.1"/>
</dbReference>
<reference evidence="2" key="1">
    <citation type="submission" date="2017-01" db="EMBL/GenBank/DDBJ databases">
        <authorList>
            <person name="Varghese N."/>
            <person name="Submissions S."/>
        </authorList>
    </citation>
    <scope>NUCLEOTIDE SEQUENCE [LARGE SCALE GENOMIC DNA]</scope>
    <source>
        <strain evidence="2">MNA4</strain>
    </source>
</reference>
<dbReference type="AlphaFoldDB" id="A0A1U7PRH8"/>
<dbReference type="OrthoDB" id="2736409at2"/>
<sequence length="94" mass="10605">MDITGHTVEKLNDPTGIIEGDRYEFFLDLDIDEEDELYTEGGVKLRVLYAVQDGRNRIAVYDFIAAATGQVLGFALEEDEEEEVNAYCSAHLEE</sequence>
<evidence type="ECO:0008006" key="3">
    <source>
        <dbReference type="Google" id="ProtNLM"/>
    </source>
</evidence>
<dbReference type="InterPro" id="IPR045424">
    <property type="entry name" value="DUF6509"/>
</dbReference>
<dbReference type="EMBL" id="FTPL01000003">
    <property type="protein sequence ID" value="SIT87302.1"/>
    <property type="molecule type" value="Genomic_DNA"/>
</dbReference>
<organism evidence="1 2">
    <name type="scientific">Edaphobacillus lindanitolerans</name>
    <dbReference type="NCBI Taxonomy" id="550447"/>
    <lineage>
        <taxon>Bacteria</taxon>
        <taxon>Bacillati</taxon>
        <taxon>Bacillota</taxon>
        <taxon>Bacilli</taxon>
        <taxon>Bacillales</taxon>
        <taxon>Bacillaceae</taxon>
        <taxon>Edaphobacillus</taxon>
    </lineage>
</organism>
<keyword evidence="2" id="KW-1185">Reference proteome</keyword>
<gene>
    <name evidence="1" type="ORF">SAMN05428946_2060</name>
</gene>
<accession>A0A1U7PRH8</accession>
<dbReference type="Pfam" id="PF20119">
    <property type="entry name" value="DUF6509"/>
    <property type="match status" value="1"/>
</dbReference>
<evidence type="ECO:0000313" key="1">
    <source>
        <dbReference type="EMBL" id="SIT87302.1"/>
    </source>
</evidence>
<evidence type="ECO:0000313" key="2">
    <source>
        <dbReference type="Proteomes" id="UP000187550"/>
    </source>
</evidence>
<proteinExistence type="predicted"/>
<protein>
    <recommendedName>
        <fullName evidence="3">Pullulanase</fullName>
    </recommendedName>
</protein>
<dbReference type="Proteomes" id="UP000187550">
    <property type="component" value="Unassembled WGS sequence"/>
</dbReference>
<name>A0A1U7PRH8_9BACI</name>